<keyword evidence="1" id="KW-1133">Transmembrane helix</keyword>
<feature type="transmembrane region" description="Helical" evidence="1">
    <location>
        <begin position="268"/>
        <end position="289"/>
    </location>
</feature>
<evidence type="ECO:0000313" key="2">
    <source>
        <dbReference type="EMBL" id="TQM30950.1"/>
    </source>
</evidence>
<accession>A0A543FAY0</accession>
<name>A0A543FAY0_9NOCA</name>
<keyword evidence="1" id="KW-0472">Membrane</keyword>
<proteinExistence type="predicted"/>
<evidence type="ECO:0000256" key="1">
    <source>
        <dbReference type="SAM" id="Phobius"/>
    </source>
</evidence>
<dbReference type="SUPFAM" id="SSF81324">
    <property type="entry name" value="Voltage-gated potassium channels"/>
    <property type="match status" value="1"/>
</dbReference>
<gene>
    <name evidence="2" type="ORF">FB390_2588</name>
</gene>
<comment type="caution">
    <text evidence="2">The sequence shown here is derived from an EMBL/GenBank/DDBJ whole genome shotgun (WGS) entry which is preliminary data.</text>
</comment>
<sequence length="295" mass="33377">MPGGTTHMTEYVGQSQLPHAVLSMTTLIDRHADRYTTDILKFLNQNHDDPARTPEKLMLRAFHNHVENLVLDYDSAPIAPGGDTLIFRHIYEAAELPIGHREQPGWTPLTILTALLAAEVEFRGPRRLSRTQNMRLAEIYEQLGHRLTDADLPSHAALAFKRATALHALEEDFGKQDRCRLALARARRRATFPVWKRIPGAISDLLCGYGFRPFQLLGWIALQLLAFTAALWLTDREPISTTFHLCLVNYLNPVGLGDLTDIGRAGRVLLIVESYTGIVFTSVFFALLVRRWFRL</sequence>
<dbReference type="EMBL" id="VFPG01000001">
    <property type="protein sequence ID" value="TQM30950.1"/>
    <property type="molecule type" value="Genomic_DNA"/>
</dbReference>
<dbReference type="AlphaFoldDB" id="A0A543FAY0"/>
<dbReference type="Proteomes" id="UP000316331">
    <property type="component" value="Unassembled WGS sequence"/>
</dbReference>
<feature type="transmembrane region" description="Helical" evidence="1">
    <location>
        <begin position="216"/>
        <end position="234"/>
    </location>
</feature>
<protein>
    <recommendedName>
        <fullName evidence="4">Ion channel</fullName>
    </recommendedName>
</protein>
<reference evidence="2 3" key="1">
    <citation type="submission" date="2019-06" db="EMBL/GenBank/DDBJ databases">
        <title>Sequencing the genomes of 1000 actinobacteria strains.</title>
        <authorList>
            <person name="Klenk H.-P."/>
        </authorList>
    </citation>
    <scope>NUCLEOTIDE SEQUENCE [LARGE SCALE GENOMIC DNA]</scope>
    <source>
        <strain evidence="2 3">DSM 103495</strain>
    </source>
</reference>
<keyword evidence="1" id="KW-0812">Transmembrane</keyword>
<keyword evidence="3" id="KW-1185">Reference proteome</keyword>
<evidence type="ECO:0008006" key="4">
    <source>
        <dbReference type="Google" id="ProtNLM"/>
    </source>
</evidence>
<organism evidence="2 3">
    <name type="scientific">Nocardia bhagyanarayanae</name>
    <dbReference type="NCBI Taxonomy" id="1215925"/>
    <lineage>
        <taxon>Bacteria</taxon>
        <taxon>Bacillati</taxon>
        <taxon>Actinomycetota</taxon>
        <taxon>Actinomycetes</taxon>
        <taxon>Mycobacteriales</taxon>
        <taxon>Nocardiaceae</taxon>
        <taxon>Nocardia</taxon>
    </lineage>
</organism>
<evidence type="ECO:0000313" key="3">
    <source>
        <dbReference type="Proteomes" id="UP000316331"/>
    </source>
</evidence>